<evidence type="ECO:0000256" key="1">
    <source>
        <dbReference type="SAM" id="MobiDB-lite"/>
    </source>
</evidence>
<dbReference type="RefSeq" id="XP_002543589.1">
    <property type="nucleotide sequence ID" value="XM_002543543.1"/>
</dbReference>
<reference evidence="3" key="1">
    <citation type="journal article" date="2009" name="Genome Res.">
        <title>Comparative genomic analyses of the human fungal pathogens Coccidioides and their relatives.</title>
        <authorList>
            <person name="Sharpton T.J."/>
            <person name="Stajich J.E."/>
            <person name="Rounsley S.D."/>
            <person name="Gardner M.J."/>
            <person name="Wortman J.R."/>
            <person name="Jordar V.S."/>
            <person name="Maiti R."/>
            <person name="Kodira C.D."/>
            <person name="Neafsey D.E."/>
            <person name="Zeng Q."/>
            <person name="Hung C.-Y."/>
            <person name="McMahan C."/>
            <person name="Muszewska A."/>
            <person name="Grynberg M."/>
            <person name="Mandel M.A."/>
            <person name="Kellner E.M."/>
            <person name="Barker B.M."/>
            <person name="Galgiani J.N."/>
            <person name="Orbach M.J."/>
            <person name="Kirkland T.N."/>
            <person name="Cole G.T."/>
            <person name="Henn M.R."/>
            <person name="Birren B.W."/>
            <person name="Taylor J.W."/>
        </authorList>
    </citation>
    <scope>NUCLEOTIDE SEQUENCE [LARGE SCALE GENOMIC DNA]</scope>
    <source>
        <strain evidence="3">UAMH 1704</strain>
    </source>
</reference>
<evidence type="ECO:0000313" key="3">
    <source>
        <dbReference type="Proteomes" id="UP000002058"/>
    </source>
</evidence>
<dbReference type="KEGG" id="ure:UREG_03105"/>
<dbReference type="HOGENOM" id="CLU_2225155_0_0_1"/>
<name>C4JP46_UNCRE</name>
<sequence length="106" mass="12013">MVLPKAMQDFPMNTSQHNTIKGDDAGRISESDEGEEARAWWTNGGVPSVSSFSHSDRIVKGEKDGRTCKEGKGFQKMKAEHENWCIYFHWFDSVQALRVSVAKLEH</sequence>
<dbReference type="InParanoid" id="C4JP46"/>
<dbReference type="EMBL" id="CH476616">
    <property type="protein sequence ID" value="EEP78260.1"/>
    <property type="molecule type" value="Genomic_DNA"/>
</dbReference>
<organism evidence="2 3">
    <name type="scientific">Uncinocarpus reesii (strain UAMH 1704)</name>
    <dbReference type="NCBI Taxonomy" id="336963"/>
    <lineage>
        <taxon>Eukaryota</taxon>
        <taxon>Fungi</taxon>
        <taxon>Dikarya</taxon>
        <taxon>Ascomycota</taxon>
        <taxon>Pezizomycotina</taxon>
        <taxon>Eurotiomycetes</taxon>
        <taxon>Eurotiomycetidae</taxon>
        <taxon>Onygenales</taxon>
        <taxon>Onygenaceae</taxon>
        <taxon>Uncinocarpus</taxon>
    </lineage>
</organism>
<accession>C4JP46</accession>
<gene>
    <name evidence="2" type="ORF">UREG_03105</name>
</gene>
<evidence type="ECO:0000313" key="2">
    <source>
        <dbReference type="EMBL" id="EEP78260.1"/>
    </source>
</evidence>
<dbReference type="GeneID" id="8437734"/>
<feature type="compositionally biased region" description="Basic and acidic residues" evidence="1">
    <location>
        <begin position="20"/>
        <end position="30"/>
    </location>
</feature>
<protein>
    <submittedName>
        <fullName evidence="2">Uncharacterized protein</fullName>
    </submittedName>
</protein>
<feature type="region of interest" description="Disordered" evidence="1">
    <location>
        <begin position="1"/>
        <end position="37"/>
    </location>
</feature>
<dbReference type="VEuPathDB" id="FungiDB:UREG_03105"/>
<dbReference type="AlphaFoldDB" id="C4JP46"/>
<proteinExistence type="predicted"/>
<dbReference type="Proteomes" id="UP000002058">
    <property type="component" value="Unassembled WGS sequence"/>
</dbReference>
<keyword evidence="3" id="KW-1185">Reference proteome</keyword>